<evidence type="ECO:0000256" key="4">
    <source>
        <dbReference type="ARBA" id="ARBA00022806"/>
    </source>
</evidence>
<dbReference type="InterPro" id="IPR055367">
    <property type="entry name" value="WH4_Lhr"/>
</dbReference>
<feature type="compositionally biased region" description="Low complexity" evidence="9">
    <location>
        <begin position="387"/>
        <end position="396"/>
    </location>
</feature>
<organism evidence="12 13">
    <name type="scientific">Brevibacterium salitolerans</name>
    <dbReference type="NCBI Taxonomy" id="1403566"/>
    <lineage>
        <taxon>Bacteria</taxon>
        <taxon>Bacillati</taxon>
        <taxon>Actinomycetota</taxon>
        <taxon>Actinomycetes</taxon>
        <taxon>Micrococcales</taxon>
        <taxon>Brevibacteriaceae</taxon>
        <taxon>Brevibacterium</taxon>
    </lineage>
</organism>
<dbReference type="Gene3D" id="3.40.50.300">
    <property type="entry name" value="P-loop containing nucleotide triphosphate hydrolases"/>
    <property type="match status" value="2"/>
</dbReference>
<dbReference type="PROSITE" id="PS51194">
    <property type="entry name" value="HELICASE_CTER"/>
    <property type="match status" value="1"/>
</dbReference>
<evidence type="ECO:0000256" key="1">
    <source>
        <dbReference type="ARBA" id="ARBA00022741"/>
    </source>
</evidence>
<dbReference type="Pfam" id="PF23235">
    <property type="entry name" value="WHD_3rd_Lhr"/>
    <property type="match status" value="1"/>
</dbReference>
<evidence type="ECO:0000256" key="7">
    <source>
        <dbReference type="ARBA" id="ARBA00023204"/>
    </source>
</evidence>
<feature type="compositionally biased region" description="Basic residues" evidence="9">
    <location>
        <begin position="1495"/>
        <end position="1509"/>
    </location>
</feature>
<dbReference type="InterPro" id="IPR011545">
    <property type="entry name" value="DEAD/DEAH_box_helicase_dom"/>
</dbReference>
<protein>
    <recommendedName>
        <fullName evidence="14">DEAD/DEAH box helicase</fullName>
    </recommendedName>
</protein>
<dbReference type="SMART" id="SM00490">
    <property type="entry name" value="HELICc"/>
    <property type="match status" value="1"/>
</dbReference>
<dbReference type="PROSITE" id="PS51192">
    <property type="entry name" value="HELICASE_ATP_BIND_1"/>
    <property type="match status" value="1"/>
</dbReference>
<keyword evidence="4" id="KW-0347">Helicase</keyword>
<dbReference type="PANTHER" id="PTHR47962">
    <property type="entry name" value="ATP-DEPENDENT HELICASE LHR-RELATED-RELATED"/>
    <property type="match status" value="1"/>
</dbReference>
<keyword evidence="2" id="KW-0227">DNA damage</keyword>
<name>A0ABN2WTQ3_9MICO</name>
<feature type="region of interest" description="Disordered" evidence="9">
    <location>
        <begin position="1116"/>
        <end position="1141"/>
    </location>
</feature>
<keyword evidence="6" id="KW-0238">DNA-binding</keyword>
<feature type="region of interest" description="Disordered" evidence="9">
    <location>
        <begin position="1328"/>
        <end position="1374"/>
    </location>
</feature>
<feature type="region of interest" description="Disordered" evidence="9">
    <location>
        <begin position="1"/>
        <end position="23"/>
    </location>
</feature>
<feature type="compositionally biased region" description="Low complexity" evidence="9">
    <location>
        <begin position="1059"/>
        <end position="1069"/>
    </location>
</feature>
<evidence type="ECO:0000256" key="6">
    <source>
        <dbReference type="ARBA" id="ARBA00023125"/>
    </source>
</evidence>
<feature type="domain" description="Helicase ATP-binding" evidence="10">
    <location>
        <begin position="49"/>
        <end position="249"/>
    </location>
</feature>
<evidence type="ECO:0000313" key="13">
    <source>
        <dbReference type="Proteomes" id="UP001500984"/>
    </source>
</evidence>
<evidence type="ECO:0000256" key="5">
    <source>
        <dbReference type="ARBA" id="ARBA00022840"/>
    </source>
</evidence>
<feature type="compositionally biased region" description="Acidic residues" evidence="9">
    <location>
        <begin position="1070"/>
        <end position="1080"/>
    </location>
</feature>
<feature type="compositionally biased region" description="Pro residues" evidence="9">
    <location>
        <begin position="369"/>
        <end position="386"/>
    </location>
</feature>
<keyword evidence="5" id="KW-0067">ATP-binding</keyword>
<feature type="region of interest" description="Disordered" evidence="9">
    <location>
        <begin position="1481"/>
        <end position="1564"/>
    </location>
</feature>
<dbReference type="Pfam" id="PF23236">
    <property type="entry name" value="WHD_2nd_Lhr"/>
    <property type="match status" value="1"/>
</dbReference>
<feature type="compositionally biased region" description="Low complexity" evidence="9">
    <location>
        <begin position="1732"/>
        <end position="1753"/>
    </location>
</feature>
<evidence type="ECO:0000256" key="2">
    <source>
        <dbReference type="ARBA" id="ARBA00022763"/>
    </source>
</evidence>
<evidence type="ECO:0008006" key="14">
    <source>
        <dbReference type="Google" id="ProtNLM"/>
    </source>
</evidence>
<dbReference type="PANTHER" id="PTHR47962:SF5">
    <property type="entry name" value="ATP-DEPENDENT HELICASE LHR-RELATED"/>
    <property type="match status" value="1"/>
</dbReference>
<dbReference type="Pfam" id="PF00271">
    <property type="entry name" value="Helicase_C"/>
    <property type="match status" value="1"/>
</dbReference>
<dbReference type="InterPro" id="IPR045628">
    <property type="entry name" value="Lhr_WH_dom"/>
</dbReference>
<feature type="compositionally biased region" description="Low complexity" evidence="9">
    <location>
        <begin position="1328"/>
        <end position="1353"/>
    </location>
</feature>
<evidence type="ECO:0000259" key="10">
    <source>
        <dbReference type="PROSITE" id="PS51192"/>
    </source>
</evidence>
<dbReference type="SUPFAM" id="SSF52540">
    <property type="entry name" value="P-loop containing nucleoside triphosphate hydrolases"/>
    <property type="match status" value="1"/>
</dbReference>
<accession>A0ABN2WTQ3</accession>
<dbReference type="Pfam" id="PF19306">
    <property type="entry name" value="WHD_Lhr"/>
    <property type="match status" value="1"/>
</dbReference>
<evidence type="ECO:0000313" key="12">
    <source>
        <dbReference type="EMBL" id="GAA2098667.1"/>
    </source>
</evidence>
<feature type="region of interest" description="Disordered" evidence="9">
    <location>
        <begin position="1732"/>
        <end position="1755"/>
    </location>
</feature>
<sequence length="1811" mass="190385">MAGADGHAPRATEPQTPDGQAALAGFSPATRDWFIRRFSQPTPVQSGTWQTVASGAHALVVAPTGSGKTLAAFLHAIDHLTQEKTAAAEAVPDSAGTPATRVLYVSPVKALAADIRRNLDAPLAGVDAEREARGEPRSGISVGMRTGDTPAAERARLVRRPPDILVTTPESLFLMLTSRAAETLRGVRTVIVDEVHSVAGTKRGSHLALSLARLDALLPAPAQRIGLSATVSPVDAVASFLGGEAPVTVVRPPAQRVPDVRIAVPVEDLGDIAGGATDRSPDGTPVLSASARERTGSIWPHIEASILDDVLAHRSTLVFVNSRGLAEKLTARLNELHAERHGAQPAPVLHSANGSTVGRTSPPARDPELPLPDAVPAPRQPHPSADPPEAAAGSEPGAPPEIIARAHHGSVSKEQRLLVENELKSGELCCVVATSSLELGIDMGEVDLVVQVAAPPDAASGLQRVGRANHQVGGTARGIVYPRTRRDLLEAAVIVERMEHGELEPLSPPANPLDVLAQHTVSALVREELTADEWYTVVRRSHPFRNLTRAAFESVLGMLAGRWSSEEFAGLRPQIVWDRETGALTARPGAQRLATTNAGTIPDRGAYSVMLPEGEEATGARRVGELDEEMVHESRVGDIITLGAGSWRVQEISTDRVTVVPAPGRSARLPFWHGEGPGRPAELGEAIGEFVREFERQESGEQESEVPEASGTDRVQANLRAFFAEQRQATGCVPTDTDLLLEICPEETGDLRLVLHSPYGRRVHAPWALAIGERLRELGGDASVMAADDGIVARLPADGGWARITGREHIPHPRSGARAEPDDLPVTPETLTFEPEALVHRVEQLVGGSALFAARFRECAARALLLPRRDPGRRTPLWQQRLRAGQLLEAVAEFPDFPILVETARECLQDVYDLPRLQELMRRIRSGGVRIHAVRTQVPSPFAGDLLFGYVGEFLYEGDRPLAERRASTLALDPALLADLVGRGEAAELLDPEIIAEVEAELQRVVPGRRVRGSEGVADLLRSLGPLTAAEVARRLETEHAAPSESGTGPEAAPEHTVSAEPSAAPEPGADAEPDTEPGADAEGRDRGAAEGSPTAAEDHRAAALSALRSLESSGRAIRLRATRRPDQDDRAAPSTTAANGSDAHVLWAAVEDTGRLRAVLGESIVPGDVPAEFLDPGADPAGELLRRFARTRGLFSAADAAGALQTGTATVQPVLGRLREAGTLIALPDGWVHADVFARIRRRALRAAREATRPVPAAAYARLLLERQHLLRPLHGADGLVRVVEQLSGLALPASLWESAVLPARVADYSPQLLDQLIGSGEIGWASASPPGSIRSSRPSAARRSARSPAAPTGTGPQDPAAVPPDPGTERDPLVSLHLTELREETLPAEEDDGFTTLEEAVVAALSSGGAWTAGEIAARVDAAGAGSTRTESAPPGALHADAAGVSSAGLRAALWSLTRRGLVTSDSFSPVRAAYEVPAAGAASRGAAASARRSGRAAASRRGRGRGLRGSPLGASYSSSYRSLPPAADRTSPASAPGSDPHHGTPGRPQPDGSPLPATDPLLRGRWTLTRTDPVDPTERALGFAESLLDRHGVVTRAAAEAEKVPGGFPVLQRVFAGLEDAGHTVRGRFVTGMGGAQFAEHTTVDRLRELAESGSPGPVALSAADPANPFGRALPWPASAPGPHAQSAPIRPARAAGALLVIDDGRLVAWLSRGGRSMLTFPEAGTVLGAAASPGPESSSGPAEAESPPEYAHPERAAAVLVDAAHRARMAGFTLETIDGRSALSHPWASALKEAGLSVTPRGLRFYG</sequence>
<evidence type="ECO:0000256" key="9">
    <source>
        <dbReference type="SAM" id="MobiDB-lite"/>
    </source>
</evidence>
<comment type="caution">
    <text evidence="12">The sequence shown here is derived from an EMBL/GenBank/DDBJ whole genome shotgun (WGS) entry which is preliminary data.</text>
</comment>
<feature type="region of interest" description="Disordered" evidence="9">
    <location>
        <begin position="1039"/>
        <end position="1103"/>
    </location>
</feature>
<evidence type="ECO:0000256" key="3">
    <source>
        <dbReference type="ARBA" id="ARBA00022801"/>
    </source>
</evidence>
<feature type="region of interest" description="Disordered" evidence="9">
    <location>
        <begin position="128"/>
        <end position="149"/>
    </location>
</feature>
<dbReference type="InterPro" id="IPR001650">
    <property type="entry name" value="Helicase_C-like"/>
</dbReference>
<dbReference type="InterPro" id="IPR027417">
    <property type="entry name" value="P-loop_NTPase"/>
</dbReference>
<keyword evidence="13" id="KW-1185">Reference proteome</keyword>
<keyword evidence="3" id="KW-0378">Hydrolase</keyword>
<gene>
    <name evidence="12" type="ORF">GCM10009823_20050</name>
</gene>
<dbReference type="EMBL" id="BAAAPZ010000008">
    <property type="protein sequence ID" value="GAA2098667.1"/>
    <property type="molecule type" value="Genomic_DNA"/>
</dbReference>
<dbReference type="RefSeq" id="WP_344337057.1">
    <property type="nucleotide sequence ID" value="NZ_BAAAPZ010000008.1"/>
</dbReference>
<dbReference type="Proteomes" id="UP001500984">
    <property type="component" value="Unassembled WGS sequence"/>
</dbReference>
<dbReference type="InterPro" id="IPR013701">
    <property type="entry name" value="Lhr-like_DEAD/DEAH_assoc"/>
</dbReference>
<dbReference type="Pfam" id="PF23234">
    <property type="entry name" value="WHD_4th_Lhr"/>
    <property type="match status" value="1"/>
</dbReference>
<dbReference type="InterPro" id="IPR055369">
    <property type="entry name" value="WH2_Lhr"/>
</dbReference>
<evidence type="ECO:0000256" key="8">
    <source>
        <dbReference type="ARBA" id="ARBA00023235"/>
    </source>
</evidence>
<reference evidence="12 13" key="1">
    <citation type="journal article" date="2019" name="Int. J. Syst. Evol. Microbiol.">
        <title>The Global Catalogue of Microorganisms (GCM) 10K type strain sequencing project: providing services to taxonomists for standard genome sequencing and annotation.</title>
        <authorList>
            <consortium name="The Broad Institute Genomics Platform"/>
            <consortium name="The Broad Institute Genome Sequencing Center for Infectious Disease"/>
            <person name="Wu L."/>
            <person name="Ma J."/>
        </authorList>
    </citation>
    <scope>NUCLEOTIDE SEQUENCE [LARGE SCALE GENOMIC DNA]</scope>
    <source>
        <strain evidence="12 13">JCM 15900</strain>
    </source>
</reference>
<dbReference type="InterPro" id="IPR052511">
    <property type="entry name" value="ATP-dep_Helicase"/>
</dbReference>
<dbReference type="InterPro" id="IPR014001">
    <property type="entry name" value="Helicase_ATP-bd"/>
</dbReference>
<keyword evidence="8" id="KW-0413">Isomerase</keyword>
<keyword evidence="7" id="KW-0234">DNA repair</keyword>
<feature type="domain" description="Helicase C-terminal" evidence="11">
    <location>
        <begin position="305"/>
        <end position="514"/>
    </location>
</feature>
<keyword evidence="1" id="KW-0547">Nucleotide-binding</keyword>
<proteinExistence type="predicted"/>
<dbReference type="InterPro" id="IPR055368">
    <property type="entry name" value="WH3_Lhr"/>
</dbReference>
<feature type="compositionally biased region" description="Low complexity" evidence="9">
    <location>
        <begin position="1481"/>
        <end position="1494"/>
    </location>
</feature>
<feature type="region of interest" description="Disordered" evidence="9">
    <location>
        <begin position="340"/>
        <end position="402"/>
    </location>
</feature>
<evidence type="ECO:0000259" key="11">
    <source>
        <dbReference type="PROSITE" id="PS51194"/>
    </source>
</evidence>
<dbReference type="Pfam" id="PF08494">
    <property type="entry name" value="DEAD_assoc"/>
    <property type="match status" value="1"/>
</dbReference>
<dbReference type="Pfam" id="PF00270">
    <property type="entry name" value="DEAD"/>
    <property type="match status" value="1"/>
</dbReference>
<dbReference type="SMART" id="SM00487">
    <property type="entry name" value="DEXDc"/>
    <property type="match status" value="1"/>
</dbReference>